<dbReference type="EMBL" id="JALLAZ020001142">
    <property type="protein sequence ID" value="KAL3779878.1"/>
    <property type="molecule type" value="Genomic_DNA"/>
</dbReference>
<dbReference type="Proteomes" id="UP001530315">
    <property type="component" value="Unassembled WGS sequence"/>
</dbReference>
<proteinExistence type="predicted"/>
<organism evidence="1 2">
    <name type="scientific">Stephanodiscus triporus</name>
    <dbReference type="NCBI Taxonomy" id="2934178"/>
    <lineage>
        <taxon>Eukaryota</taxon>
        <taxon>Sar</taxon>
        <taxon>Stramenopiles</taxon>
        <taxon>Ochrophyta</taxon>
        <taxon>Bacillariophyta</taxon>
        <taxon>Coscinodiscophyceae</taxon>
        <taxon>Thalassiosirophycidae</taxon>
        <taxon>Stephanodiscales</taxon>
        <taxon>Stephanodiscaceae</taxon>
        <taxon>Stephanodiscus</taxon>
    </lineage>
</organism>
<keyword evidence="2" id="KW-1185">Reference proteome</keyword>
<evidence type="ECO:0000313" key="1">
    <source>
        <dbReference type="EMBL" id="KAL3779878.1"/>
    </source>
</evidence>
<sequence length="228" mass="26193">MIIKKHAEYNRCVNQIFCKSVSKLDTFCEGLCVLVVSPLKIDEHCLRSLKVVYTFDALVHGRPPEEWERGVFIQVPTEGLRQWKMQKTKQQENNADNVESIGITSISRTPSRTALDLDGALFIKCHDSLQFDNQLQISTLTVKSSFDNGRLANVISYVLRKQGHPVVNDRFGRREYSFLPRRMKNIVKQKVCIGCYRLDVEDGGEPITVHIDSNKRTQCSFWRGCLQK</sequence>
<accession>A0ABD3NVY2</accession>
<evidence type="ECO:0000313" key="2">
    <source>
        <dbReference type="Proteomes" id="UP001530315"/>
    </source>
</evidence>
<name>A0ABD3NVY2_9STRA</name>
<gene>
    <name evidence="1" type="ORF">ACHAW5_002066</name>
</gene>
<dbReference type="AlphaFoldDB" id="A0ABD3NVY2"/>
<reference evidence="1 2" key="1">
    <citation type="submission" date="2024-10" db="EMBL/GenBank/DDBJ databases">
        <title>Updated reference genomes for cyclostephanoid diatoms.</title>
        <authorList>
            <person name="Roberts W.R."/>
            <person name="Alverson A.J."/>
        </authorList>
    </citation>
    <scope>NUCLEOTIDE SEQUENCE [LARGE SCALE GENOMIC DNA]</scope>
    <source>
        <strain evidence="1 2">AJA276-08</strain>
    </source>
</reference>
<protein>
    <submittedName>
        <fullName evidence="1">Uncharacterized protein</fullName>
    </submittedName>
</protein>
<comment type="caution">
    <text evidence="1">The sequence shown here is derived from an EMBL/GenBank/DDBJ whole genome shotgun (WGS) entry which is preliminary data.</text>
</comment>